<evidence type="ECO:0000313" key="2">
    <source>
        <dbReference type="EMBL" id="JAR91159.1"/>
    </source>
</evidence>
<dbReference type="GO" id="GO:0071897">
    <property type="term" value="P:DNA biosynthetic process"/>
    <property type="evidence" value="ECO:0007669"/>
    <property type="project" value="UniProtKB-ARBA"/>
</dbReference>
<name>A0A147BK38_IXORI</name>
<dbReference type="InterPro" id="IPR036691">
    <property type="entry name" value="Endo/exonu/phosph_ase_sf"/>
</dbReference>
<dbReference type="Gene3D" id="3.60.10.10">
    <property type="entry name" value="Endonuclease/exonuclease/phosphatase"/>
    <property type="match status" value="1"/>
</dbReference>
<dbReference type="InterPro" id="IPR043502">
    <property type="entry name" value="DNA/RNA_pol_sf"/>
</dbReference>
<dbReference type="AlphaFoldDB" id="A0A147BK38"/>
<dbReference type="PANTHER" id="PTHR33332">
    <property type="entry name" value="REVERSE TRANSCRIPTASE DOMAIN-CONTAINING PROTEIN"/>
    <property type="match status" value="1"/>
</dbReference>
<dbReference type="InterPro" id="IPR005135">
    <property type="entry name" value="Endo/exonuclease/phosphatase"/>
</dbReference>
<dbReference type="SUPFAM" id="SSF56219">
    <property type="entry name" value="DNase I-like"/>
    <property type="match status" value="1"/>
</dbReference>
<feature type="non-terminal residue" evidence="2">
    <location>
        <position position="1"/>
    </location>
</feature>
<proteinExistence type="predicted"/>
<feature type="domain" description="Reverse transcriptase" evidence="1">
    <location>
        <begin position="490"/>
        <end position="747"/>
    </location>
</feature>
<dbReference type="CDD" id="cd01650">
    <property type="entry name" value="RT_nLTR_like"/>
    <property type="match status" value="1"/>
</dbReference>
<protein>
    <submittedName>
        <fullName evidence="2">Putative tick transposon</fullName>
    </submittedName>
</protein>
<dbReference type="EMBL" id="GEGO01004245">
    <property type="protein sequence ID" value="JAR91159.1"/>
    <property type="molecule type" value="Transcribed_RNA"/>
</dbReference>
<dbReference type="Pfam" id="PF14529">
    <property type="entry name" value="Exo_endo_phos_2"/>
    <property type="match status" value="1"/>
</dbReference>
<sequence length="883" mass="101613">TYYQPQELNSLVARTNHKSVKFFHLNVRSARSKTDKLFSLFETFQMKFDIVMLTETWYRNDSDSFFLLPGYAHFYLNRTQTRGGGVSMLISDNDFEIVPTFSRITNDYEVLCVRKNLDMYCVLYWPPNGKVHELLDFLDKMFATICETKCNFILGGDLNIDMLQVSHYQSELLLLLSSHNLRNMILQPTRITVSCSSLLDLFITNHDISDITAGVVCSDISDHLPIFMLVHKQTSSSTKVSGSSSPRYIQNINDKTLQTFRRNIEGAEWNSILDITDVNKAYDMFIEVFKNMYTSSFPLKIVKTNKHARKPWVTKEHLKSMRIKTALYQAFLKSRNLEKLSEFKSFRNRLNADLRRAKRVYYMHQFDSECMKRPDLLWKRVSALSGKTPNYEKIEKLLINGIEKCGSPLSNEFNNFFVKVGAGTYCSDAAENIPRVCDSIFFHPTDENEVYSTIINLRNNFSTDVDNLNIKPIKYVADLILPYITHIYNLAFSSGVFPMKMQIAKVIALFKSGDKNNLGNYRPISILPVFSKGLEKIIHSRITNFSSNHNLLAECQFGFRKFRSTETALLHQKEIILDRLEKKLATIGVFLDFSKAFDCIDHGILLDKLFSYGFRGVSFSLLRSYLQYRCQYVSINDHKSSILEILCGVPQGSILGPLLFLFYINDIISIDSEVEFIVYADDTAMIISGVNIEEVVAKTNNVLFKLRVWCANNSLRLNTDKSKAVFFQLHSGTRLNLSTPLYYGPDVIHFTDKVKTLGVFFSYNMSWNEHVGHICSKLSRVVGVLNKYRYILPTSVKLQLYRSLFYPHLTYAHLVWGSTGLTNFNTLRVLQKKAIRAVADVPWTSPSLPLFEKYKITDVSDIYHQRLILTYQAATRGHESKLS</sequence>
<dbReference type="InterPro" id="IPR000477">
    <property type="entry name" value="RT_dom"/>
</dbReference>
<dbReference type="PROSITE" id="PS50096">
    <property type="entry name" value="IQ"/>
    <property type="match status" value="1"/>
</dbReference>
<reference evidence="2" key="1">
    <citation type="journal article" date="2018" name="PLoS Negl. Trop. Dis.">
        <title>Sialome diversity of ticks revealed by RNAseq of single tick salivary glands.</title>
        <authorList>
            <person name="Perner J."/>
            <person name="Kropackova S."/>
            <person name="Kopacek P."/>
            <person name="Ribeiro J.M."/>
        </authorList>
    </citation>
    <scope>NUCLEOTIDE SEQUENCE</scope>
    <source>
        <strain evidence="2">Siblings of single egg batch collected in Ceske Budejovice</strain>
        <tissue evidence="2">Salivary glands</tissue>
    </source>
</reference>
<dbReference type="Pfam" id="PF00078">
    <property type="entry name" value="RVT_1"/>
    <property type="match status" value="1"/>
</dbReference>
<dbReference type="SUPFAM" id="SSF56672">
    <property type="entry name" value="DNA/RNA polymerases"/>
    <property type="match status" value="1"/>
</dbReference>
<dbReference type="PROSITE" id="PS50878">
    <property type="entry name" value="RT_POL"/>
    <property type="match status" value="1"/>
</dbReference>
<dbReference type="GO" id="GO:0003824">
    <property type="term" value="F:catalytic activity"/>
    <property type="evidence" value="ECO:0007669"/>
    <property type="project" value="InterPro"/>
</dbReference>
<accession>A0A147BK38</accession>
<evidence type="ECO:0000259" key="1">
    <source>
        <dbReference type="PROSITE" id="PS50878"/>
    </source>
</evidence>
<organism evidence="2">
    <name type="scientific">Ixodes ricinus</name>
    <name type="common">Common tick</name>
    <name type="synonym">Acarus ricinus</name>
    <dbReference type="NCBI Taxonomy" id="34613"/>
    <lineage>
        <taxon>Eukaryota</taxon>
        <taxon>Metazoa</taxon>
        <taxon>Ecdysozoa</taxon>
        <taxon>Arthropoda</taxon>
        <taxon>Chelicerata</taxon>
        <taxon>Arachnida</taxon>
        <taxon>Acari</taxon>
        <taxon>Parasitiformes</taxon>
        <taxon>Ixodida</taxon>
        <taxon>Ixodoidea</taxon>
        <taxon>Ixodidae</taxon>
        <taxon>Ixodinae</taxon>
        <taxon>Ixodes</taxon>
    </lineage>
</organism>